<evidence type="ECO:0000259" key="2">
    <source>
        <dbReference type="Pfam" id="PF12146"/>
    </source>
</evidence>
<evidence type="ECO:0000313" key="3">
    <source>
        <dbReference type="EMBL" id="BAT95697.1"/>
    </source>
</evidence>
<name>A0A0S3SS95_PHAAN</name>
<feature type="region of interest" description="Disordered" evidence="1">
    <location>
        <begin position="27"/>
        <end position="49"/>
    </location>
</feature>
<organism evidence="3 4">
    <name type="scientific">Vigna angularis var. angularis</name>
    <dbReference type="NCBI Taxonomy" id="157739"/>
    <lineage>
        <taxon>Eukaryota</taxon>
        <taxon>Viridiplantae</taxon>
        <taxon>Streptophyta</taxon>
        <taxon>Embryophyta</taxon>
        <taxon>Tracheophyta</taxon>
        <taxon>Spermatophyta</taxon>
        <taxon>Magnoliopsida</taxon>
        <taxon>eudicotyledons</taxon>
        <taxon>Gunneridae</taxon>
        <taxon>Pentapetalae</taxon>
        <taxon>rosids</taxon>
        <taxon>fabids</taxon>
        <taxon>Fabales</taxon>
        <taxon>Fabaceae</taxon>
        <taxon>Papilionoideae</taxon>
        <taxon>50 kb inversion clade</taxon>
        <taxon>NPAAA clade</taxon>
        <taxon>indigoferoid/millettioid clade</taxon>
        <taxon>Phaseoleae</taxon>
        <taxon>Vigna</taxon>
    </lineage>
</organism>
<gene>
    <name evidence="3" type="primary">Vigan.08G246600</name>
    <name evidence="3" type="ORF">VIGAN_08246600</name>
</gene>
<feature type="domain" description="Serine aminopeptidase S33" evidence="2">
    <location>
        <begin position="119"/>
        <end position="171"/>
    </location>
</feature>
<dbReference type="PANTHER" id="PTHR11614">
    <property type="entry name" value="PHOSPHOLIPASE-RELATED"/>
    <property type="match status" value="1"/>
</dbReference>
<dbReference type="InterPro" id="IPR051044">
    <property type="entry name" value="MAG_DAG_Lipase"/>
</dbReference>
<dbReference type="Gene3D" id="3.40.50.1820">
    <property type="entry name" value="alpha/beta hydrolase"/>
    <property type="match status" value="1"/>
</dbReference>
<accession>A0A0S3SS95</accession>
<protein>
    <recommendedName>
        <fullName evidence="2">Serine aminopeptidase S33 domain-containing protein</fullName>
    </recommendedName>
</protein>
<sequence length="179" mass="20063">MGRRDSQRGKQKVKLLRSDSMAFAVARRDNKERELQEEEGNSNISSKNTKENLGSYMGIQWEAQCATILVAPMCKISAKLVKPFPIVVNVLTKFEDIIPKWKIVPTKNIISTAFKDRAKREAVTIPLLVLQGGKDKVTDPEISRALCEKASSKDKTIKMYMGMCHGVATEESDENIMCV</sequence>
<evidence type="ECO:0000256" key="1">
    <source>
        <dbReference type="SAM" id="MobiDB-lite"/>
    </source>
</evidence>
<evidence type="ECO:0000313" key="4">
    <source>
        <dbReference type="Proteomes" id="UP000291084"/>
    </source>
</evidence>
<dbReference type="EMBL" id="AP015041">
    <property type="protein sequence ID" value="BAT95697.1"/>
    <property type="molecule type" value="Genomic_DNA"/>
</dbReference>
<keyword evidence="4" id="KW-1185">Reference proteome</keyword>
<dbReference type="SUPFAM" id="SSF53474">
    <property type="entry name" value="alpha/beta-Hydrolases"/>
    <property type="match status" value="1"/>
</dbReference>
<reference evidence="3 4" key="1">
    <citation type="journal article" date="2015" name="Sci. Rep.">
        <title>The power of single molecule real-time sequencing technology in the de novo assembly of a eukaryotic genome.</title>
        <authorList>
            <person name="Sakai H."/>
            <person name="Naito K."/>
            <person name="Ogiso-Tanaka E."/>
            <person name="Takahashi Y."/>
            <person name="Iseki K."/>
            <person name="Muto C."/>
            <person name="Satou K."/>
            <person name="Teruya K."/>
            <person name="Shiroma A."/>
            <person name="Shimoji M."/>
            <person name="Hirano T."/>
            <person name="Itoh T."/>
            <person name="Kaga A."/>
            <person name="Tomooka N."/>
        </authorList>
    </citation>
    <scope>NUCLEOTIDE SEQUENCE [LARGE SCALE GENOMIC DNA]</scope>
    <source>
        <strain evidence="4">cv. Shumari</strain>
    </source>
</reference>
<dbReference type="Pfam" id="PF12146">
    <property type="entry name" value="Hydrolase_4"/>
    <property type="match status" value="1"/>
</dbReference>
<dbReference type="InterPro" id="IPR029058">
    <property type="entry name" value="AB_hydrolase_fold"/>
</dbReference>
<dbReference type="InterPro" id="IPR022742">
    <property type="entry name" value="Hydrolase_4"/>
</dbReference>
<dbReference type="Proteomes" id="UP000291084">
    <property type="component" value="Chromosome 8"/>
</dbReference>
<dbReference type="AlphaFoldDB" id="A0A0S3SS95"/>
<proteinExistence type="predicted"/>